<dbReference type="RefSeq" id="WP_167703809.1">
    <property type="nucleotide sequence ID" value="NZ_CP118168.1"/>
</dbReference>
<evidence type="ECO:0000313" key="3">
    <source>
        <dbReference type="Proteomes" id="UP000752013"/>
    </source>
</evidence>
<dbReference type="InterPro" id="IPR011990">
    <property type="entry name" value="TPR-like_helical_dom_sf"/>
</dbReference>
<proteinExistence type="predicted"/>
<reference evidence="2" key="1">
    <citation type="submission" date="2020-03" db="EMBL/GenBank/DDBJ databases">
        <title>Spirochaetal bacteria isolated from arthropods constitute a novel genus Entomospira genus novum within the order Spirochaetales.</title>
        <authorList>
            <person name="Grana-Miraglia L."/>
            <person name="Sikutova S."/>
            <person name="Fingerle V."/>
            <person name="Sing A."/>
            <person name="Castillo-Ramirez S."/>
            <person name="Margos G."/>
            <person name="Rudolf I."/>
        </authorList>
    </citation>
    <scope>NUCLEOTIDE SEQUENCE</scope>
    <source>
        <strain evidence="2">BR208</strain>
    </source>
</reference>
<keyword evidence="1" id="KW-0472">Membrane</keyword>
<keyword evidence="3" id="KW-1185">Reference proteome</keyword>
<evidence type="ECO:0008006" key="4">
    <source>
        <dbReference type="Google" id="ProtNLM"/>
    </source>
</evidence>
<name>A0A968GDD4_9SPIO</name>
<organism evidence="2 3">
    <name type="scientific">Entomospira nematocerorum</name>
    <dbReference type="NCBI Taxonomy" id="2719987"/>
    <lineage>
        <taxon>Bacteria</taxon>
        <taxon>Pseudomonadati</taxon>
        <taxon>Spirochaetota</taxon>
        <taxon>Spirochaetia</taxon>
        <taxon>Spirochaetales</taxon>
        <taxon>Spirochaetaceae</taxon>
        <taxon>Entomospira</taxon>
    </lineage>
</organism>
<comment type="caution">
    <text evidence="2">The sequence shown here is derived from an EMBL/GenBank/DDBJ whole genome shotgun (WGS) entry which is preliminary data.</text>
</comment>
<sequence length="369" mass="41982">MNASEILRKAERYLRTTHYRQVIRMLEPKILLFNNDSHFYYLLGSACYFTGDIQGAQLYLNKGLVCAEDDIDMRLLLACTSLRRRDTALALQLWLEVDDLDPGNKRAKFGIAKLKTIKTSKDLSHFIMSSHFQKLLPIRPLSPLARLITSTLYTITLMALLFGISFLSFYIFRHLKPQPDFVREGVSSEFNFFQSPPQQFTEESHQALFILTSKEITKIMDQARNYFNLFQDDLAGRELNRILLSNASPSVKNQALLLKEALQPPTFATYTANFSFDEVASQPLLYQGLHVLWRGPINGLNISDYRIAFRLLVGYENGKILEGAIEVLVPFEASIAPNLITNVLGKVVADNQGNFYLEAVSINQIVLLQ</sequence>
<protein>
    <recommendedName>
        <fullName evidence="4">Tetratricopeptide repeat protein</fullName>
    </recommendedName>
</protein>
<feature type="transmembrane region" description="Helical" evidence="1">
    <location>
        <begin position="152"/>
        <end position="172"/>
    </location>
</feature>
<accession>A0A968GDD4</accession>
<dbReference type="AlphaFoldDB" id="A0A968GDD4"/>
<evidence type="ECO:0000313" key="2">
    <source>
        <dbReference type="EMBL" id="NIZ47393.1"/>
    </source>
</evidence>
<evidence type="ECO:0000256" key="1">
    <source>
        <dbReference type="SAM" id="Phobius"/>
    </source>
</evidence>
<dbReference type="Gene3D" id="1.25.40.10">
    <property type="entry name" value="Tetratricopeptide repeat domain"/>
    <property type="match status" value="1"/>
</dbReference>
<keyword evidence="1" id="KW-1133">Transmembrane helix</keyword>
<dbReference type="EMBL" id="JAATLK010000001">
    <property type="protein sequence ID" value="NIZ47393.1"/>
    <property type="molecule type" value="Genomic_DNA"/>
</dbReference>
<gene>
    <name evidence="2" type="ORF">HCT46_05650</name>
</gene>
<dbReference type="SUPFAM" id="SSF48452">
    <property type="entry name" value="TPR-like"/>
    <property type="match status" value="1"/>
</dbReference>
<dbReference type="Proteomes" id="UP000752013">
    <property type="component" value="Unassembled WGS sequence"/>
</dbReference>
<keyword evidence="1" id="KW-0812">Transmembrane</keyword>